<feature type="compositionally biased region" description="Polar residues" evidence="1">
    <location>
        <begin position="769"/>
        <end position="781"/>
    </location>
</feature>
<feature type="compositionally biased region" description="Polar residues" evidence="1">
    <location>
        <begin position="727"/>
        <end position="740"/>
    </location>
</feature>
<feature type="compositionally biased region" description="Basic and acidic residues" evidence="1">
    <location>
        <begin position="212"/>
        <end position="227"/>
    </location>
</feature>
<dbReference type="OrthoDB" id="266174at2759"/>
<feature type="compositionally biased region" description="Low complexity" evidence="1">
    <location>
        <begin position="166"/>
        <end position="179"/>
    </location>
</feature>
<proteinExistence type="predicted"/>
<protein>
    <submittedName>
        <fullName evidence="2">Uncharacterized protein</fullName>
    </submittedName>
</protein>
<evidence type="ECO:0000313" key="3">
    <source>
        <dbReference type="Proteomes" id="UP000038009"/>
    </source>
</evidence>
<dbReference type="AlphaFoldDB" id="A0A0N1IM90"/>
<gene>
    <name evidence="2" type="ORF">ABL78_1665</name>
</gene>
<name>A0A0N1IM90_LEPSE</name>
<dbReference type="EMBL" id="LJSK01000028">
    <property type="protein sequence ID" value="KPI89242.1"/>
    <property type="molecule type" value="Genomic_DNA"/>
</dbReference>
<keyword evidence="3" id="KW-1185">Reference proteome</keyword>
<organism evidence="2 3">
    <name type="scientific">Leptomonas seymouri</name>
    <dbReference type="NCBI Taxonomy" id="5684"/>
    <lineage>
        <taxon>Eukaryota</taxon>
        <taxon>Discoba</taxon>
        <taxon>Euglenozoa</taxon>
        <taxon>Kinetoplastea</taxon>
        <taxon>Metakinetoplastina</taxon>
        <taxon>Trypanosomatida</taxon>
        <taxon>Trypanosomatidae</taxon>
        <taxon>Leishmaniinae</taxon>
        <taxon>Leptomonas</taxon>
    </lineage>
</organism>
<dbReference type="OMA" id="QRRCMED"/>
<sequence>MFSGLVATASSRSSSRGSASSTSSVSSDKHSAPRKASAAGGGEPSFHSPCHTSVSSPRTVGGHEGLASSEFLSPFSVGGYPTPSTGIQHRRPYTTLSDHSPSVRRSWGTTSAEAEGNEGGGALIREYSTDVSPSSRRFHGGALHAEEVEDEHVSAQGGDSEGRRASLSPLSSSRSSSSSHENTGLERLARQQSSSSASDVFATTSRGGDSPHGQRERQERLSPHRDAPLAPQPVLASKPLSLLTPKELNAAAPDGSQRPITTPSAPLSPRAPESLGTDSGARVHLGLGARSDTHEGKVLSSSTRSSSSASAAPSRASNSCAPPPDSPPDSAIKRPPDTAMMAEPIEDPSPKAADGDAHAFQVAATVKSPGDGTTLLFSVQYTEEEHRVQLEMQETEERRCVFRAHKAVLALWRMWAAAEERAGQPEKYLDINDGETIEGIEGHPSTTRLLAGRTDAHRPASFQNTAVDSLNSSGASATERVHHFLNTSIESARERRNVGDRAAIAEVAASIHHSATPTIAYHGNYVGEQPALFHQGPPLPSSAPTPALSSSAVTSSSPPQTSRFLDYSSMLGPDARASATAPFLNSTGLPRRQLEQPRPYRQQRARLFSPWRVDRSEGRTSPLRESAAGEGGEVHQSHFARRGSGGSRFSSPLIPRIRRTSPLGFRSSTATTPPRSKRSFTPDYKGVSGMWRHTHTSHTPNALSSSALSEAFLSLSSRHAGADDQGRTSSENALSSSAVPMSNALVRSPRVTLASTSPLTSTRRRTPPWNTSPNLCSTSAASRCGSATAERHGEPSTQSLGFVPNKAFRQRQRAACLNSVSTVPLDEAVVPPSPTTSSARIRDESRRREQLSSYVQYKRFFDAVYGAGPSFPVPAAQQQQRRHRPLPSCFTPGVEGEEKCHAVAREMPLASRHWALRHADGGCQTVSASLSLQRSANLSHCPTWAPDMYSRHAVLHPKDVYSRSPAGLPDSVGRPSASLTPLGEFAAVVPERVSSLYSDLCAARISRLCTLERICRAELQRRWMEDQNLLLHRFVIEGTATLQRAQAAAEAWSVSSAVAAASRAQPRGRRSVRDTVDNALAWTFIPNEIE</sequence>
<evidence type="ECO:0000256" key="1">
    <source>
        <dbReference type="SAM" id="MobiDB-lite"/>
    </source>
</evidence>
<feature type="compositionally biased region" description="Low complexity" evidence="1">
    <location>
        <begin position="752"/>
        <end position="761"/>
    </location>
</feature>
<feature type="region of interest" description="Disordered" evidence="1">
    <location>
        <begin position="719"/>
        <end position="801"/>
    </location>
</feature>
<feature type="region of interest" description="Disordered" evidence="1">
    <location>
        <begin position="1"/>
        <end position="356"/>
    </location>
</feature>
<dbReference type="VEuPathDB" id="TriTrypDB:Lsey_0028_0280"/>
<accession>A0A0N1IM90</accession>
<reference evidence="2 3" key="1">
    <citation type="journal article" date="2015" name="PLoS Pathog.">
        <title>Leptomonas seymouri: Adaptations to the Dixenous Life Cycle Analyzed by Genome Sequencing, Transcriptome Profiling and Co-infection with Leishmania donovani.</title>
        <authorList>
            <person name="Kraeva N."/>
            <person name="Butenko A."/>
            <person name="Hlavacova J."/>
            <person name="Kostygov A."/>
            <person name="Myskova J."/>
            <person name="Grybchuk D."/>
            <person name="Lestinova T."/>
            <person name="Votypka J."/>
            <person name="Volf P."/>
            <person name="Opperdoes F."/>
            <person name="Flegontov P."/>
            <person name="Lukes J."/>
            <person name="Yurchenko V."/>
        </authorList>
    </citation>
    <scope>NUCLEOTIDE SEQUENCE [LARGE SCALE GENOMIC DNA]</scope>
    <source>
        <strain evidence="2 3">ATCC 30220</strain>
    </source>
</reference>
<dbReference type="Proteomes" id="UP000038009">
    <property type="component" value="Unassembled WGS sequence"/>
</dbReference>
<feature type="region of interest" description="Disordered" evidence="1">
    <location>
        <begin position="532"/>
        <end position="561"/>
    </location>
</feature>
<feature type="compositionally biased region" description="Low complexity" evidence="1">
    <location>
        <begin position="544"/>
        <end position="561"/>
    </location>
</feature>
<feature type="region of interest" description="Disordered" evidence="1">
    <location>
        <begin position="581"/>
        <end position="685"/>
    </location>
</feature>
<feature type="compositionally biased region" description="Low complexity" evidence="1">
    <location>
        <begin position="300"/>
        <end position="320"/>
    </location>
</feature>
<feature type="compositionally biased region" description="Low complexity" evidence="1">
    <location>
        <begin position="1"/>
        <end position="26"/>
    </location>
</feature>
<comment type="caution">
    <text evidence="2">The sequence shown here is derived from an EMBL/GenBank/DDBJ whole genome shotgun (WGS) entry which is preliminary data.</text>
</comment>
<evidence type="ECO:0000313" key="2">
    <source>
        <dbReference type="EMBL" id="KPI89242.1"/>
    </source>
</evidence>